<reference evidence="1 6" key="4">
    <citation type="journal article" date="2019" name="Nat. Med.">
        <title>A library of human gut bacterial isolates paired with longitudinal multiomics data enables mechanistic microbiome research.</title>
        <authorList>
            <person name="Poyet M."/>
            <person name="Groussin M."/>
            <person name="Gibbons S.M."/>
            <person name="Avila-Pacheco J."/>
            <person name="Jiang X."/>
            <person name="Kearney S.M."/>
            <person name="Perrotta A.R."/>
            <person name="Berdy B."/>
            <person name="Zhao S."/>
            <person name="Lieberman T.D."/>
            <person name="Swanson P.K."/>
            <person name="Smith M."/>
            <person name="Roesemann S."/>
            <person name="Alexander J.E."/>
            <person name="Rich S.A."/>
            <person name="Livny J."/>
            <person name="Vlamakis H."/>
            <person name="Clish C."/>
            <person name="Bullock K."/>
            <person name="Deik A."/>
            <person name="Scott J."/>
            <person name="Pierce K.A."/>
            <person name="Xavier R.J."/>
            <person name="Alm E.J."/>
        </authorList>
    </citation>
    <scope>NUCLEOTIDE SEQUENCE [LARGE SCALE GENOMIC DNA]</scope>
    <source>
        <strain evidence="1 6">BIOML-A7</strain>
    </source>
</reference>
<dbReference type="AlphaFoldDB" id="A0A1Y4UZV0"/>
<comment type="caution">
    <text evidence="1">The sequence shown here is derived from an EMBL/GenBank/DDBJ whole genome shotgun (WGS) entry which is preliminary data.</text>
</comment>
<dbReference type="EMBL" id="WDCG01000023">
    <property type="protein sequence ID" value="KAB6420791.1"/>
    <property type="molecule type" value="Genomic_DNA"/>
</dbReference>
<reference evidence="2" key="2">
    <citation type="journal article" date="2018" name="BMC Genomics">
        <title>Whole genome sequencing and function prediction of 133 gut anaerobes isolated from chicken caecum in pure cultures.</title>
        <authorList>
            <person name="Medvecky M."/>
            <person name="Cejkova D."/>
            <person name="Polansky O."/>
            <person name="Karasova D."/>
            <person name="Kubasova T."/>
            <person name="Cizek A."/>
            <person name="Rychlik I."/>
        </authorList>
    </citation>
    <scope>NUCLEOTIDE SEQUENCE</scope>
    <source>
        <strain evidence="2">An109</strain>
    </source>
</reference>
<evidence type="ECO:0000313" key="3">
    <source>
        <dbReference type="EMBL" id="RGK61561.1"/>
    </source>
</evidence>
<evidence type="ECO:0000313" key="4">
    <source>
        <dbReference type="Proteomes" id="UP000196036"/>
    </source>
</evidence>
<evidence type="ECO:0000313" key="1">
    <source>
        <dbReference type="EMBL" id="KAB6420791.1"/>
    </source>
</evidence>
<dbReference type="EMBL" id="QSQU01000017">
    <property type="protein sequence ID" value="RGK61561.1"/>
    <property type="molecule type" value="Genomic_DNA"/>
</dbReference>
<dbReference type="EMBL" id="NFLW01000019">
    <property type="protein sequence ID" value="OUQ68656.1"/>
    <property type="molecule type" value="Genomic_DNA"/>
</dbReference>
<evidence type="ECO:0000313" key="6">
    <source>
        <dbReference type="Proteomes" id="UP000471447"/>
    </source>
</evidence>
<organism evidence="1 6">
    <name type="scientific">Bacteroides xylanisolvens</name>
    <dbReference type="NCBI Taxonomy" id="371601"/>
    <lineage>
        <taxon>Bacteria</taxon>
        <taxon>Pseudomonadati</taxon>
        <taxon>Bacteroidota</taxon>
        <taxon>Bacteroidia</taxon>
        <taxon>Bacteroidales</taxon>
        <taxon>Bacteroidaceae</taxon>
        <taxon>Bacteroides</taxon>
    </lineage>
</organism>
<reference evidence="3 5" key="3">
    <citation type="submission" date="2018-08" db="EMBL/GenBank/DDBJ databases">
        <title>A genome reference for cultivated species of the human gut microbiota.</title>
        <authorList>
            <person name="Zou Y."/>
            <person name="Xue W."/>
            <person name="Luo G."/>
        </authorList>
    </citation>
    <scope>NUCLEOTIDE SEQUENCE [LARGE SCALE GENOMIC DNA]</scope>
    <source>
        <strain evidence="3 5">TF10-34</strain>
    </source>
</reference>
<accession>A0A1Y4UZV0</accession>
<dbReference type="Gene3D" id="2.60.120.200">
    <property type="match status" value="1"/>
</dbReference>
<name>A0A1Y4UZV0_9BACE</name>
<protein>
    <submittedName>
        <fullName evidence="1">Uncharacterized protein</fullName>
    </submittedName>
</protein>
<dbReference type="Proteomes" id="UP000196036">
    <property type="component" value="Unassembled WGS sequence"/>
</dbReference>
<dbReference type="Proteomes" id="UP000471447">
    <property type="component" value="Unassembled WGS sequence"/>
</dbReference>
<evidence type="ECO:0000313" key="5">
    <source>
        <dbReference type="Proteomes" id="UP000261210"/>
    </source>
</evidence>
<proteinExistence type="predicted"/>
<dbReference type="Proteomes" id="UP000261210">
    <property type="component" value="Unassembled WGS sequence"/>
</dbReference>
<gene>
    <name evidence="2" type="ORF">B5E52_10895</name>
    <name evidence="3" type="ORF">DXD03_12915</name>
    <name evidence="1" type="ORF">GAZ26_18385</name>
</gene>
<sequence>MGSHVHPATIPWKIITNIWANIKSRFLQKHLPLVIIKYPINNSKKTPSTMKNLLIFTVTLLIPLCSCSQTENTDTDEPVIPPPSNNYVLQGSMQGSAELVEAGYTQIHQYMRKIGWDYSEHPNSSSLDHKDGVHGEVIYDLFIRQYIFKLSIHANEKALDGDRGKLIDRQRNEMKTQTTPSWYKLNGNWDEWQQLKWKFKIPKDFRPSGSFTHLHQLKAQEGNNGSPVITITARSNGNGSNRRIQIIHNGDTEETTKGTIIDNLPLEDFEDEWIQVETEMHYTHNGSFSITLSRLSDGKRLVQRSFDDIDLWRKGAISIRNKFGIYRSFGKTLTDENDRPTNGIKDEHILLADFKVYEKNTNPDPQPHD</sequence>
<reference evidence="4" key="1">
    <citation type="submission" date="2017-04" db="EMBL/GenBank/DDBJ databases">
        <title>Function of individual gut microbiota members based on whole genome sequencing of pure cultures obtained from chicken caecum.</title>
        <authorList>
            <person name="Medvecky M."/>
            <person name="Cejkova D."/>
            <person name="Polansky O."/>
            <person name="Karasova D."/>
            <person name="Kubasova T."/>
            <person name="Cizek A."/>
            <person name="Rychlik I."/>
        </authorList>
    </citation>
    <scope>NUCLEOTIDE SEQUENCE [LARGE SCALE GENOMIC DNA]</scope>
    <source>
        <strain evidence="4">An109</strain>
    </source>
</reference>
<evidence type="ECO:0000313" key="2">
    <source>
        <dbReference type="EMBL" id="OUQ68656.1"/>
    </source>
</evidence>